<name>A0A4S2JLN0_9HYME</name>
<evidence type="ECO:0000313" key="3">
    <source>
        <dbReference type="Proteomes" id="UP000310200"/>
    </source>
</evidence>
<evidence type="ECO:0000313" key="2">
    <source>
        <dbReference type="EMBL" id="TGZ35387.1"/>
    </source>
</evidence>
<sequence>MLLWQGPNNHPYGFVIDLHDYKNDIIKELGRSSAACLVHSERPDGHYYTIDGYKASVDAETICPVAADDTWEHHQVMNQIDTTQSSNSTNAAVAARESCPNTNC</sequence>
<accession>A0A4S2JLN0</accession>
<proteinExistence type="predicted"/>
<dbReference type="AlphaFoldDB" id="A0A4S2JLN0"/>
<gene>
    <name evidence="2" type="ORF">DBV15_12547</name>
</gene>
<evidence type="ECO:0000256" key="1">
    <source>
        <dbReference type="SAM" id="MobiDB-lite"/>
    </source>
</evidence>
<keyword evidence="3" id="KW-1185">Reference proteome</keyword>
<reference evidence="2 3" key="1">
    <citation type="journal article" date="2019" name="Philos. Trans. R. Soc. Lond., B, Biol. Sci.">
        <title>Ant behaviour and brain gene expression of defending hosts depend on the ecological success of the intruding social parasite.</title>
        <authorList>
            <person name="Kaur R."/>
            <person name="Stoldt M."/>
            <person name="Jongepier E."/>
            <person name="Feldmeyer B."/>
            <person name="Menzel F."/>
            <person name="Bornberg-Bauer E."/>
            <person name="Foitzik S."/>
        </authorList>
    </citation>
    <scope>NUCLEOTIDE SEQUENCE [LARGE SCALE GENOMIC DNA]</scope>
    <source>
        <tissue evidence="2">Whole body</tissue>
    </source>
</reference>
<feature type="region of interest" description="Disordered" evidence="1">
    <location>
        <begin position="82"/>
        <end position="104"/>
    </location>
</feature>
<comment type="caution">
    <text evidence="2">The sequence shown here is derived from an EMBL/GenBank/DDBJ whole genome shotgun (WGS) entry which is preliminary data.</text>
</comment>
<dbReference type="EMBL" id="QBLH01003716">
    <property type="protein sequence ID" value="TGZ35387.1"/>
    <property type="molecule type" value="Genomic_DNA"/>
</dbReference>
<dbReference type="Proteomes" id="UP000310200">
    <property type="component" value="Unassembled WGS sequence"/>
</dbReference>
<feature type="compositionally biased region" description="Polar residues" evidence="1">
    <location>
        <begin position="82"/>
        <end position="91"/>
    </location>
</feature>
<protein>
    <submittedName>
        <fullName evidence="2">Uncharacterized protein</fullName>
    </submittedName>
</protein>
<organism evidence="2 3">
    <name type="scientific">Temnothorax longispinosus</name>
    <dbReference type="NCBI Taxonomy" id="300112"/>
    <lineage>
        <taxon>Eukaryota</taxon>
        <taxon>Metazoa</taxon>
        <taxon>Ecdysozoa</taxon>
        <taxon>Arthropoda</taxon>
        <taxon>Hexapoda</taxon>
        <taxon>Insecta</taxon>
        <taxon>Pterygota</taxon>
        <taxon>Neoptera</taxon>
        <taxon>Endopterygota</taxon>
        <taxon>Hymenoptera</taxon>
        <taxon>Apocrita</taxon>
        <taxon>Aculeata</taxon>
        <taxon>Formicoidea</taxon>
        <taxon>Formicidae</taxon>
        <taxon>Myrmicinae</taxon>
        <taxon>Temnothorax</taxon>
    </lineage>
</organism>